<comment type="caution">
    <text evidence="1">The sequence shown here is derived from an EMBL/GenBank/DDBJ whole genome shotgun (WGS) entry which is preliminary data.</text>
</comment>
<evidence type="ECO:0000313" key="2">
    <source>
        <dbReference type="Proteomes" id="UP000886501"/>
    </source>
</evidence>
<protein>
    <submittedName>
        <fullName evidence="1">Kinase-like protein</fullName>
    </submittedName>
</protein>
<dbReference type="Proteomes" id="UP000886501">
    <property type="component" value="Unassembled WGS sequence"/>
</dbReference>
<keyword evidence="2" id="KW-1185">Reference proteome</keyword>
<gene>
    <name evidence="1" type="ORF">BDM02DRAFT_3120261</name>
</gene>
<dbReference type="EMBL" id="MU118091">
    <property type="protein sequence ID" value="KAF9645424.1"/>
    <property type="molecule type" value="Genomic_DNA"/>
</dbReference>
<name>A0ACB6Z7F2_THEGA</name>
<reference evidence="1" key="2">
    <citation type="journal article" date="2020" name="Nat. Commun.">
        <title>Large-scale genome sequencing of mycorrhizal fungi provides insights into the early evolution of symbiotic traits.</title>
        <authorList>
            <person name="Miyauchi S."/>
            <person name="Kiss E."/>
            <person name="Kuo A."/>
            <person name="Drula E."/>
            <person name="Kohler A."/>
            <person name="Sanchez-Garcia M."/>
            <person name="Morin E."/>
            <person name="Andreopoulos B."/>
            <person name="Barry K.W."/>
            <person name="Bonito G."/>
            <person name="Buee M."/>
            <person name="Carver A."/>
            <person name="Chen C."/>
            <person name="Cichocki N."/>
            <person name="Clum A."/>
            <person name="Culley D."/>
            <person name="Crous P.W."/>
            <person name="Fauchery L."/>
            <person name="Girlanda M."/>
            <person name="Hayes R.D."/>
            <person name="Keri Z."/>
            <person name="LaButti K."/>
            <person name="Lipzen A."/>
            <person name="Lombard V."/>
            <person name="Magnuson J."/>
            <person name="Maillard F."/>
            <person name="Murat C."/>
            <person name="Nolan M."/>
            <person name="Ohm R.A."/>
            <person name="Pangilinan J."/>
            <person name="Pereira M.F."/>
            <person name="Perotto S."/>
            <person name="Peter M."/>
            <person name="Pfister S."/>
            <person name="Riley R."/>
            <person name="Sitrit Y."/>
            <person name="Stielow J.B."/>
            <person name="Szollosi G."/>
            <person name="Zifcakova L."/>
            <person name="Stursova M."/>
            <person name="Spatafora J.W."/>
            <person name="Tedersoo L."/>
            <person name="Vaario L.M."/>
            <person name="Yamada A."/>
            <person name="Yan M."/>
            <person name="Wang P."/>
            <person name="Xu J."/>
            <person name="Bruns T."/>
            <person name="Baldrian P."/>
            <person name="Vilgalys R."/>
            <person name="Dunand C."/>
            <person name="Henrissat B."/>
            <person name="Grigoriev I.V."/>
            <person name="Hibbett D."/>
            <person name="Nagy L.G."/>
            <person name="Martin F.M."/>
        </authorList>
    </citation>
    <scope>NUCLEOTIDE SEQUENCE</scope>
    <source>
        <strain evidence="1">P2</strain>
    </source>
</reference>
<evidence type="ECO:0000313" key="1">
    <source>
        <dbReference type="EMBL" id="KAF9645424.1"/>
    </source>
</evidence>
<reference evidence="1" key="1">
    <citation type="submission" date="2019-10" db="EMBL/GenBank/DDBJ databases">
        <authorList>
            <consortium name="DOE Joint Genome Institute"/>
            <person name="Kuo A."/>
            <person name="Miyauchi S."/>
            <person name="Kiss E."/>
            <person name="Drula E."/>
            <person name="Kohler A."/>
            <person name="Sanchez-Garcia M."/>
            <person name="Andreopoulos B."/>
            <person name="Barry K.W."/>
            <person name="Bonito G."/>
            <person name="Buee M."/>
            <person name="Carver A."/>
            <person name="Chen C."/>
            <person name="Cichocki N."/>
            <person name="Clum A."/>
            <person name="Culley D."/>
            <person name="Crous P.W."/>
            <person name="Fauchery L."/>
            <person name="Girlanda M."/>
            <person name="Hayes R."/>
            <person name="Keri Z."/>
            <person name="Labutti K."/>
            <person name="Lipzen A."/>
            <person name="Lombard V."/>
            <person name="Magnuson J."/>
            <person name="Maillard F."/>
            <person name="Morin E."/>
            <person name="Murat C."/>
            <person name="Nolan M."/>
            <person name="Ohm R."/>
            <person name="Pangilinan J."/>
            <person name="Pereira M."/>
            <person name="Perotto S."/>
            <person name="Peter M."/>
            <person name="Riley R."/>
            <person name="Sitrit Y."/>
            <person name="Stielow B."/>
            <person name="Szollosi G."/>
            <person name="Zifcakova L."/>
            <person name="Stursova M."/>
            <person name="Spatafora J.W."/>
            <person name="Tedersoo L."/>
            <person name="Vaario L.-M."/>
            <person name="Yamada A."/>
            <person name="Yan M."/>
            <person name="Wang P."/>
            <person name="Xu J."/>
            <person name="Bruns T."/>
            <person name="Baldrian P."/>
            <person name="Vilgalys R."/>
            <person name="Henrissat B."/>
            <person name="Grigoriev I.V."/>
            <person name="Hibbett D."/>
            <person name="Nagy L.G."/>
            <person name="Martin F.M."/>
        </authorList>
    </citation>
    <scope>NUCLEOTIDE SEQUENCE</scope>
    <source>
        <strain evidence="1">P2</strain>
    </source>
</reference>
<proteinExistence type="predicted"/>
<sequence>MDSPSSSALQRLHYLDTSSPDFYDQLGKVLYGQEYVQCVPNLMNDDLVWLVDYLDKALDRLDLSSPVSRKCLRELRNICGTSAILPTPYTLSNELLDIGPNPFASGGFGDVYHGTLNGLRVCVKRVRVYTRDGPQKVAKAFCKEAVMWKRLDHPNVLPLLGVTIAPFQLISSWMSGGNLPEYIERHADADRIRLLCDVAEGLKYLHSCNVIHGDLKGPNVLVDNSGYARIADFGFATVTQNPDSIPSISCHNGHTPRWTAPEVLNEGPHSKEADVFAFAMVMIEVFTGAVPFGDGPSSMAMLSIMQGERPSRPTHPAFTENLWSLMRRCWDQDPRSRPKVSEALKILLSPNIPPWKRLITQAPPTNECISLITAIFSDRGQVEVVKNLTGNDVRIFIDVIDKVLDSLTPQTRKECLPIVYDICDRQAVVPRPLAIPLCYDETEVPVCSGDVAEVWKGQHHGREVAAKVLRLSRGHSRHGMKRAFCRGVVVWRALRHPNVLPLLGVTMTKECVVTVSEWMKNGNINEFVEANTDADRLGLLRGVTNGLMYLHDQGIIHGNLRGANILINDNGCACLSGFSLSTMAVNQSFTGLSDIIRWMSPEVFLFGKSSTKESDCYTLGMVIYEVLSGQVPFAAVRSSHLVSHELFNRRHPSRPQGMEGAWFTDGLWEMLERCWRDRPSDRPGLDVVLQCLECATRPSKLTPDVDEDLGTDTDDHSDDIASVAGSQWSVDRVTRKIRKAFKLPQENPLSFGKLDGSLRRTWKLSRT</sequence>
<accession>A0ACB6Z7F2</accession>
<organism evidence="1 2">
    <name type="scientific">Thelephora ganbajun</name>
    <name type="common">Ganba fungus</name>
    <dbReference type="NCBI Taxonomy" id="370292"/>
    <lineage>
        <taxon>Eukaryota</taxon>
        <taxon>Fungi</taxon>
        <taxon>Dikarya</taxon>
        <taxon>Basidiomycota</taxon>
        <taxon>Agaricomycotina</taxon>
        <taxon>Agaricomycetes</taxon>
        <taxon>Thelephorales</taxon>
        <taxon>Thelephoraceae</taxon>
        <taxon>Thelephora</taxon>
    </lineage>
</organism>